<accession>A0AAN7XTA1</accession>
<name>A0AAN7XTA1_ELEMC</name>
<dbReference type="CDD" id="cd04164">
    <property type="entry name" value="trmE"/>
    <property type="match status" value="1"/>
</dbReference>
<dbReference type="PANTHER" id="PTHR42714:SF2">
    <property type="entry name" value="TRNA MODIFICATION GTPASE GTPBP3, MITOCHONDRIAL"/>
    <property type="match status" value="1"/>
</dbReference>
<dbReference type="GO" id="GO:0030488">
    <property type="term" value="P:tRNA methylation"/>
    <property type="evidence" value="ECO:0007669"/>
    <property type="project" value="TreeGrafter"/>
</dbReference>
<dbReference type="Pfam" id="PF01926">
    <property type="entry name" value="MMR_HSR1"/>
    <property type="match status" value="1"/>
</dbReference>
<dbReference type="GO" id="GO:0016787">
    <property type="term" value="F:hydrolase activity"/>
    <property type="evidence" value="ECO:0007669"/>
    <property type="project" value="UniProtKB-KW"/>
</dbReference>
<dbReference type="InterPro" id="IPR027368">
    <property type="entry name" value="MnmE_dom2"/>
</dbReference>
<dbReference type="Pfam" id="PF12631">
    <property type="entry name" value="MnmE_helical"/>
    <property type="match status" value="1"/>
</dbReference>
<evidence type="ECO:0000256" key="1">
    <source>
        <dbReference type="ARBA" id="ARBA00022801"/>
    </source>
</evidence>
<dbReference type="AlphaFoldDB" id="A0AAN7XTA1"/>
<dbReference type="SUPFAM" id="SSF116878">
    <property type="entry name" value="TrmE connector domain"/>
    <property type="match status" value="1"/>
</dbReference>
<keyword evidence="4" id="KW-1185">Reference proteome</keyword>
<dbReference type="PROSITE" id="PS51709">
    <property type="entry name" value="G_TRME"/>
    <property type="match status" value="1"/>
</dbReference>
<organism evidence="3 4">
    <name type="scientific">Eleginops maclovinus</name>
    <name type="common">Patagonian blennie</name>
    <name type="synonym">Eleginus maclovinus</name>
    <dbReference type="NCBI Taxonomy" id="56733"/>
    <lineage>
        <taxon>Eukaryota</taxon>
        <taxon>Metazoa</taxon>
        <taxon>Chordata</taxon>
        <taxon>Craniata</taxon>
        <taxon>Vertebrata</taxon>
        <taxon>Euteleostomi</taxon>
        <taxon>Actinopterygii</taxon>
        <taxon>Neopterygii</taxon>
        <taxon>Teleostei</taxon>
        <taxon>Neoteleostei</taxon>
        <taxon>Acanthomorphata</taxon>
        <taxon>Eupercaria</taxon>
        <taxon>Perciformes</taxon>
        <taxon>Notothenioidei</taxon>
        <taxon>Eleginopidae</taxon>
        <taxon>Eleginops</taxon>
    </lineage>
</organism>
<keyword evidence="1" id="KW-0378">Hydrolase</keyword>
<dbReference type="InterPro" id="IPR025867">
    <property type="entry name" value="MnmE_helical"/>
</dbReference>
<dbReference type="InterPro" id="IPR027417">
    <property type="entry name" value="P-loop_NTPase"/>
</dbReference>
<dbReference type="Gene3D" id="3.40.50.300">
    <property type="entry name" value="P-loop containing nucleotide triphosphate hydrolases"/>
    <property type="match status" value="1"/>
</dbReference>
<dbReference type="EMBL" id="JAUZQC010000006">
    <property type="protein sequence ID" value="KAK5869671.1"/>
    <property type="molecule type" value="Genomic_DNA"/>
</dbReference>
<evidence type="ECO:0000313" key="4">
    <source>
        <dbReference type="Proteomes" id="UP001346869"/>
    </source>
</evidence>
<dbReference type="InterPro" id="IPR005225">
    <property type="entry name" value="Small_GTP-bd"/>
</dbReference>
<evidence type="ECO:0000313" key="3">
    <source>
        <dbReference type="EMBL" id="KAK5869671.1"/>
    </source>
</evidence>
<dbReference type="GO" id="GO:0002098">
    <property type="term" value="P:tRNA wobble uridine modification"/>
    <property type="evidence" value="ECO:0007669"/>
    <property type="project" value="TreeGrafter"/>
</dbReference>
<dbReference type="GO" id="GO:0005525">
    <property type="term" value="F:GTP binding"/>
    <property type="evidence" value="ECO:0007669"/>
    <property type="project" value="InterPro"/>
</dbReference>
<dbReference type="FunFam" id="3.40.50.300:FF:000924">
    <property type="entry name" value="tRNA modification GTPase GTPBP3, mitochondrial"/>
    <property type="match status" value="1"/>
</dbReference>
<dbReference type="NCBIfam" id="TIGR00231">
    <property type="entry name" value="small_GTP"/>
    <property type="match status" value="1"/>
</dbReference>
<protein>
    <recommendedName>
        <fullName evidence="2">TrmE-type G domain-containing protein</fullName>
    </recommendedName>
</protein>
<gene>
    <name evidence="3" type="ORF">PBY51_024373</name>
</gene>
<dbReference type="PANTHER" id="PTHR42714">
    <property type="entry name" value="TRNA MODIFICATION GTPASE GTPBP3"/>
    <property type="match status" value="1"/>
</dbReference>
<dbReference type="Proteomes" id="UP001346869">
    <property type="component" value="Unassembled WGS sequence"/>
</dbReference>
<reference evidence="3 4" key="1">
    <citation type="journal article" date="2023" name="Genes (Basel)">
        <title>Chromosome-Level Genome Assembly and Circadian Gene Repertoire of the Patagonia Blennie Eleginops maclovinus-The Closest Ancestral Proxy of Antarctic Cryonotothenioids.</title>
        <authorList>
            <person name="Cheng C.C."/>
            <person name="Rivera-Colon A.G."/>
            <person name="Minhas B.F."/>
            <person name="Wilson L."/>
            <person name="Rayamajhi N."/>
            <person name="Vargas-Chacoff L."/>
            <person name="Catchen J.M."/>
        </authorList>
    </citation>
    <scope>NUCLEOTIDE SEQUENCE [LARGE SCALE GENOMIC DNA]</scope>
    <source>
        <strain evidence="3">JMC-PN-2008</strain>
    </source>
</reference>
<sequence>MSGELGYLYQDWTHKLKRCLAHVEAFIDFSEDELIEDGVLNQVDRWVCDLQAEMERHLKDERRGERLRSGVQVVIAGATNAGKSSLLNTLCQRPAAIVSPIAGTTRDIVETALDIGGFPVLLSDTAGLRESPDLVEREGVRRARERVEQADLTLVVADCAHLPSDAQQAAAFLQEHLRSVLPTQEQPESVFPADRYVLVLNKIDLLPEEQRQKLDRQLRRVPGFPPVCLISCQTNEGLHDFLTVLHNSVKALCGDPLSGAPTLTQARHRAHLQQCFAALAQYQRYRDLDLALAAEGVRLALTSLGRITGRVGAEEILDIIFKDFCIGK</sequence>
<dbReference type="GO" id="GO:0005739">
    <property type="term" value="C:mitochondrion"/>
    <property type="evidence" value="ECO:0007669"/>
    <property type="project" value="TreeGrafter"/>
</dbReference>
<comment type="caution">
    <text evidence="3">The sequence shown here is derived from an EMBL/GenBank/DDBJ whole genome shotgun (WGS) entry which is preliminary data.</text>
</comment>
<evidence type="ECO:0000259" key="2">
    <source>
        <dbReference type="PROSITE" id="PS51709"/>
    </source>
</evidence>
<dbReference type="Gene3D" id="1.20.120.430">
    <property type="entry name" value="tRNA modification GTPase MnmE domain 2"/>
    <property type="match status" value="1"/>
</dbReference>
<dbReference type="InterPro" id="IPR006073">
    <property type="entry name" value="GTP-bd"/>
</dbReference>
<feature type="domain" description="TrmE-type G" evidence="2">
    <location>
        <begin position="70"/>
        <end position="250"/>
    </location>
</feature>
<dbReference type="InterPro" id="IPR031168">
    <property type="entry name" value="G_TrmE"/>
</dbReference>
<dbReference type="SUPFAM" id="SSF52540">
    <property type="entry name" value="P-loop containing nucleoside triphosphate hydrolases"/>
    <property type="match status" value="1"/>
</dbReference>
<reference evidence="3 4" key="2">
    <citation type="journal article" date="2023" name="Mol. Biol. Evol.">
        <title>Genomics of Secondarily Temperate Adaptation in the Only Non-Antarctic Icefish.</title>
        <authorList>
            <person name="Rivera-Colon A.G."/>
            <person name="Rayamajhi N."/>
            <person name="Minhas B.F."/>
            <person name="Madrigal G."/>
            <person name="Bilyk K.T."/>
            <person name="Yoon V."/>
            <person name="Hune M."/>
            <person name="Gregory S."/>
            <person name="Cheng C.H.C."/>
            <person name="Catchen J.M."/>
        </authorList>
    </citation>
    <scope>NUCLEOTIDE SEQUENCE [LARGE SCALE GENOMIC DNA]</scope>
    <source>
        <strain evidence="3">JMC-PN-2008</strain>
    </source>
</reference>
<proteinExistence type="predicted"/>